<dbReference type="EMBL" id="AVOT02000486">
    <property type="protein sequence ID" value="MBW0463111.1"/>
    <property type="molecule type" value="Genomic_DNA"/>
</dbReference>
<evidence type="ECO:0000313" key="3">
    <source>
        <dbReference type="Proteomes" id="UP000765509"/>
    </source>
</evidence>
<organism evidence="2 3">
    <name type="scientific">Austropuccinia psidii MF-1</name>
    <dbReference type="NCBI Taxonomy" id="1389203"/>
    <lineage>
        <taxon>Eukaryota</taxon>
        <taxon>Fungi</taxon>
        <taxon>Dikarya</taxon>
        <taxon>Basidiomycota</taxon>
        <taxon>Pucciniomycotina</taxon>
        <taxon>Pucciniomycetes</taxon>
        <taxon>Pucciniales</taxon>
        <taxon>Sphaerophragmiaceae</taxon>
        <taxon>Austropuccinia</taxon>
    </lineage>
</organism>
<gene>
    <name evidence="2" type="ORF">O181_002826</name>
</gene>
<comment type="caution">
    <text evidence="2">The sequence shown here is derived from an EMBL/GenBank/DDBJ whole genome shotgun (WGS) entry which is preliminary data.</text>
</comment>
<evidence type="ECO:0000256" key="1">
    <source>
        <dbReference type="SAM" id="MobiDB-lite"/>
    </source>
</evidence>
<evidence type="ECO:0000313" key="2">
    <source>
        <dbReference type="EMBL" id="MBW0463111.1"/>
    </source>
</evidence>
<proteinExistence type="predicted"/>
<name>A0A9Q3BCM8_9BASI</name>
<feature type="region of interest" description="Disordered" evidence="1">
    <location>
        <begin position="114"/>
        <end position="136"/>
    </location>
</feature>
<protein>
    <submittedName>
        <fullName evidence="2">Uncharacterized protein</fullName>
    </submittedName>
</protein>
<dbReference type="OrthoDB" id="2507294at2759"/>
<dbReference type="Proteomes" id="UP000765509">
    <property type="component" value="Unassembled WGS sequence"/>
</dbReference>
<sequence length="153" mass="17723">MENSFYSAIFNTEKDKPLTWFLKQKDRLSALHPDISDYMINMKILRKFEGELEHAIKCRCVEPFSTEEYLNGMEDIATRTITGKSWTRSPMESKIVSKTTGEDRRPEIPVLKCHKEEFGQDSEISEDKQAEDHPTENITAFLEVTGAHTHLQQ</sequence>
<keyword evidence="3" id="KW-1185">Reference proteome</keyword>
<dbReference type="AlphaFoldDB" id="A0A9Q3BCM8"/>
<accession>A0A9Q3BCM8</accession>
<feature type="compositionally biased region" description="Basic and acidic residues" evidence="1">
    <location>
        <begin position="125"/>
        <end position="135"/>
    </location>
</feature>
<reference evidence="2" key="1">
    <citation type="submission" date="2021-03" db="EMBL/GenBank/DDBJ databases">
        <title>Draft genome sequence of rust myrtle Austropuccinia psidii MF-1, a brazilian biotype.</title>
        <authorList>
            <person name="Quecine M.C."/>
            <person name="Pachon D.M.R."/>
            <person name="Bonatelli M.L."/>
            <person name="Correr F.H."/>
            <person name="Franceschini L.M."/>
            <person name="Leite T.F."/>
            <person name="Margarido G.R.A."/>
            <person name="Almeida C.A."/>
            <person name="Ferrarezi J.A."/>
            <person name="Labate C.A."/>
        </authorList>
    </citation>
    <scope>NUCLEOTIDE SEQUENCE</scope>
    <source>
        <strain evidence="2">MF-1</strain>
    </source>
</reference>